<dbReference type="InterPro" id="IPR036310">
    <property type="entry name" value="Smp-1-like_sf"/>
</dbReference>
<organism evidence="3 4">
    <name type="scientific">Leishmania braziliensis MHOM/BR/75/M2904</name>
    <dbReference type="NCBI Taxonomy" id="420245"/>
    <lineage>
        <taxon>Eukaryota</taxon>
        <taxon>Discoba</taxon>
        <taxon>Euglenozoa</taxon>
        <taxon>Kinetoplastea</taxon>
        <taxon>Metakinetoplastina</taxon>
        <taxon>Trypanosomatida</taxon>
        <taxon>Trypanosomatidae</taxon>
        <taxon>Leishmaniinae</taxon>
        <taxon>Leishmania</taxon>
        <taxon>Leishmania braziliensis species complex</taxon>
    </lineage>
</organism>
<dbReference type="InterPro" id="IPR015232">
    <property type="entry name" value="DUF1935"/>
</dbReference>
<feature type="region of interest" description="Disordered" evidence="1">
    <location>
        <begin position="124"/>
        <end position="151"/>
    </location>
</feature>
<dbReference type="SUPFAM" id="SSF101601">
    <property type="entry name" value="Smp-1-like"/>
    <property type="match status" value="1"/>
</dbReference>
<evidence type="ECO:0000256" key="1">
    <source>
        <dbReference type="SAM" id="MobiDB-lite"/>
    </source>
</evidence>
<dbReference type="Gene3D" id="2.60.40.1180">
    <property type="entry name" value="Golgi alpha-mannosidase II"/>
    <property type="match status" value="1"/>
</dbReference>
<dbReference type="KEGG" id="lbz:LBRM_20_5500"/>
<proteinExistence type="predicted"/>
<dbReference type="VEuPathDB" id="TriTrypDB:LbrM.20.5500"/>
<evidence type="ECO:0000259" key="2">
    <source>
        <dbReference type="Pfam" id="PF09149"/>
    </source>
</evidence>
<dbReference type="InterPro" id="IPR013780">
    <property type="entry name" value="Glyco_hydro_b"/>
</dbReference>
<sequence length="151" mass="17025">MGNKQSHAQGEFRYDGPVNFSHDEKVPVFEEKNGLLFRLVNSKSKCWGFYSDSKKYEFHVKVTFGPHSRNLQALGNTYLSEDPDGGWVAKTIVYPCMTEPFIQGDVVGFTSVVNAVLLTTEYKERRKEEKKAAKKAAREAENGDELGSNPQ</sequence>
<dbReference type="Pfam" id="PF09149">
    <property type="entry name" value="DUF1935"/>
    <property type="match status" value="1"/>
</dbReference>
<name>A0A3P3Z5Z2_LEIBR</name>
<feature type="domain" description="DUF1935" evidence="2">
    <location>
        <begin position="12"/>
        <end position="116"/>
    </location>
</feature>
<protein>
    <submittedName>
        <fullName evidence="3">Small_myristoylated_protein_4</fullName>
    </submittedName>
</protein>
<dbReference type="AlphaFoldDB" id="A0A3P3Z5Z2"/>
<accession>A0A3P3Z5Z2</accession>
<dbReference type="PANTHER" id="PTHR47047:SF3">
    <property type="entry name" value="PUTATIVE-RELATED"/>
    <property type="match status" value="1"/>
</dbReference>
<dbReference type="RefSeq" id="XP_003723099.1">
    <property type="nucleotide sequence ID" value="XM_003723051.1"/>
</dbReference>
<reference evidence="3 4" key="1">
    <citation type="submission" date="2018-09" db="EMBL/GenBank/DDBJ databases">
        <authorList>
            <person name="Peiro R."/>
            <person name="Begona"/>
            <person name="Cbmso G."/>
            <person name="Lopez M."/>
            <person name="Gonzalez S."/>
        </authorList>
    </citation>
    <scope>NUCLEOTIDE SEQUENCE [LARGE SCALE GENOMIC DNA]</scope>
</reference>
<feature type="compositionally biased region" description="Basic and acidic residues" evidence="1">
    <location>
        <begin position="124"/>
        <end position="141"/>
    </location>
</feature>
<dbReference type="EMBL" id="LS997619">
    <property type="protein sequence ID" value="SYZ65564.1"/>
    <property type="molecule type" value="Genomic_DNA"/>
</dbReference>
<evidence type="ECO:0000313" key="3">
    <source>
        <dbReference type="EMBL" id="SYZ65564.1"/>
    </source>
</evidence>
<dbReference type="Proteomes" id="UP000319462">
    <property type="component" value="Chromosome 20"/>
</dbReference>
<evidence type="ECO:0000313" key="4">
    <source>
        <dbReference type="Proteomes" id="UP000319462"/>
    </source>
</evidence>
<dbReference type="PANTHER" id="PTHR47047">
    <property type="entry name" value="PUTATIVE-RELATED-RELATED"/>
    <property type="match status" value="1"/>
</dbReference>
<gene>
    <name evidence="3" type="ORF">LBRM2904_20.6090</name>
</gene>